<organism evidence="1 2">
    <name type="scientific">Stephania yunnanensis</name>
    <dbReference type="NCBI Taxonomy" id="152371"/>
    <lineage>
        <taxon>Eukaryota</taxon>
        <taxon>Viridiplantae</taxon>
        <taxon>Streptophyta</taxon>
        <taxon>Embryophyta</taxon>
        <taxon>Tracheophyta</taxon>
        <taxon>Spermatophyta</taxon>
        <taxon>Magnoliopsida</taxon>
        <taxon>Ranunculales</taxon>
        <taxon>Menispermaceae</taxon>
        <taxon>Menispermoideae</taxon>
        <taxon>Cissampelideae</taxon>
        <taxon>Stephania</taxon>
    </lineage>
</organism>
<dbReference type="Proteomes" id="UP001420932">
    <property type="component" value="Unassembled WGS sequence"/>
</dbReference>
<evidence type="ECO:0000313" key="2">
    <source>
        <dbReference type="Proteomes" id="UP001420932"/>
    </source>
</evidence>
<sequence>MAIDEGGLRIWSLMQHCTNATHADWWSPRNAVSIDVNTFGKTLLEVMSREGDLMHSSMVIMLQFWHMARYQKHGSEWYRALEELSKRLFLETFELRQAKASHVYPSTLEHFEARMEASHEGPPNVEENEDTQVDYWSKIAEELEVFQTEPEIIVAQDDEDEENGMQIEVISERSEEL</sequence>
<reference evidence="1 2" key="1">
    <citation type="submission" date="2024-01" db="EMBL/GenBank/DDBJ databases">
        <title>Genome assemblies of Stephania.</title>
        <authorList>
            <person name="Yang L."/>
        </authorList>
    </citation>
    <scope>NUCLEOTIDE SEQUENCE [LARGE SCALE GENOMIC DNA]</scope>
    <source>
        <strain evidence="1">YNDBR</strain>
        <tissue evidence="1">Leaf</tissue>
    </source>
</reference>
<proteinExistence type="predicted"/>
<name>A0AAP0I435_9MAGN</name>
<keyword evidence="2" id="KW-1185">Reference proteome</keyword>
<accession>A0AAP0I435</accession>
<gene>
    <name evidence="1" type="ORF">Syun_024286</name>
</gene>
<dbReference type="EMBL" id="JBBNAF010000010">
    <property type="protein sequence ID" value="KAK9108275.1"/>
    <property type="molecule type" value="Genomic_DNA"/>
</dbReference>
<dbReference type="AlphaFoldDB" id="A0AAP0I435"/>
<protein>
    <submittedName>
        <fullName evidence="1">Uncharacterized protein</fullName>
    </submittedName>
</protein>
<comment type="caution">
    <text evidence="1">The sequence shown here is derived from an EMBL/GenBank/DDBJ whole genome shotgun (WGS) entry which is preliminary data.</text>
</comment>
<evidence type="ECO:0000313" key="1">
    <source>
        <dbReference type="EMBL" id="KAK9108275.1"/>
    </source>
</evidence>